<dbReference type="GO" id="GO:0016787">
    <property type="term" value="F:hydrolase activity"/>
    <property type="evidence" value="ECO:0007669"/>
    <property type="project" value="UniProtKB-KW"/>
</dbReference>
<sequence length="182" mass="21376">MYIPNNLYIIGTMNTADKSITSMDTAMRRRFKFIEKHPDYEILKNSKIKNIDLSKLLEIINKRIEAFSEKDQIIGHSYFIELINSDESEDVKFQKLVSVFENNIIPLLEEIFYGDYEKIMTILSNSDKNQNKDNNFITKTKINKDSLAMYDDNVDIVNEYSYSININALQNPGNYQKIYDKK</sequence>
<dbReference type="InterPro" id="IPR052934">
    <property type="entry name" value="Methyl-DNA_Rec/Restrict_Enz"/>
</dbReference>
<reference evidence="2" key="1">
    <citation type="submission" date="2018-06" db="EMBL/GenBank/DDBJ databases">
        <authorList>
            <consortium name="Pathogen Informatics"/>
        </authorList>
    </citation>
    <scope>NUCLEOTIDE SEQUENCE [LARGE SCALE GENOMIC DNA]</scope>
    <source>
        <strain evidence="2">NCTC10132</strain>
    </source>
</reference>
<keyword evidence="2" id="KW-1185">Reference proteome</keyword>
<name>A0A3B0PR68_9BACT</name>
<dbReference type="EC" id="3.1.21.-" evidence="1"/>
<dbReference type="KEGG" id="medw:NCTC10132_00554"/>
<evidence type="ECO:0000313" key="2">
    <source>
        <dbReference type="Proteomes" id="UP000257559"/>
    </source>
</evidence>
<dbReference type="REBASE" id="267496">
    <property type="entry name" value="Med10132McrBCP"/>
</dbReference>
<evidence type="ECO:0000313" key="1">
    <source>
        <dbReference type="EMBL" id="SYV97195.1"/>
    </source>
</evidence>
<dbReference type="PANTHER" id="PTHR37291:SF1">
    <property type="entry name" value="TYPE IV METHYL-DIRECTED RESTRICTION ENZYME ECOKMCRB SUBUNIT"/>
    <property type="match status" value="1"/>
</dbReference>
<organism evidence="1 2">
    <name type="scientific">Mycoplasmopsis edwardii</name>
    <dbReference type="NCBI Taxonomy" id="53558"/>
    <lineage>
        <taxon>Bacteria</taxon>
        <taxon>Bacillati</taxon>
        <taxon>Mycoplasmatota</taxon>
        <taxon>Mycoplasmoidales</taxon>
        <taxon>Metamycoplasmataceae</taxon>
        <taxon>Mycoplasmopsis</taxon>
    </lineage>
</organism>
<dbReference type="PANTHER" id="PTHR37291">
    <property type="entry name" value="5-METHYLCYTOSINE-SPECIFIC RESTRICTION ENZYME B"/>
    <property type="match status" value="1"/>
</dbReference>
<dbReference type="Proteomes" id="UP000257559">
    <property type="component" value="Chromosome"/>
</dbReference>
<protein>
    <submittedName>
        <fullName evidence="1">5-methylcytosine-specific restriction enzyme B</fullName>
        <ecNumber evidence="1">3.1.21.-</ecNumber>
    </submittedName>
</protein>
<keyword evidence="1" id="KW-0378">Hydrolase</keyword>
<proteinExistence type="predicted"/>
<accession>A0A3B0PR68</accession>
<dbReference type="EMBL" id="LS991951">
    <property type="protein sequence ID" value="SYV97195.1"/>
    <property type="molecule type" value="Genomic_DNA"/>
</dbReference>
<dbReference type="AlphaFoldDB" id="A0A3B0PR68"/>
<gene>
    <name evidence="1" type="primary">mcrB</name>
    <name evidence="1" type="ORF">NCTC10132_00554</name>
</gene>